<accession>A0AAV5T0E6</accession>
<dbReference type="GO" id="GO:0005737">
    <property type="term" value="C:cytoplasm"/>
    <property type="evidence" value="ECO:0007669"/>
    <property type="project" value="TreeGrafter"/>
</dbReference>
<name>A0AAV5T0E6_9BILA</name>
<dbReference type="Proteomes" id="UP001432027">
    <property type="component" value="Unassembled WGS sequence"/>
</dbReference>
<proteinExistence type="predicted"/>
<keyword evidence="2" id="KW-0347">Helicase</keyword>
<dbReference type="AlphaFoldDB" id="A0AAV5T0E6"/>
<comment type="caution">
    <text evidence="3">The sequence shown here is derived from an EMBL/GenBank/DDBJ whole genome shotgun (WGS) entry which is preliminary data.</text>
</comment>
<dbReference type="PANTHER" id="PTHR44533:SF4">
    <property type="entry name" value="DEAD_H RNA HELICASE, PUTATIVE-RELATED"/>
    <property type="match status" value="1"/>
</dbReference>
<organism evidence="3 4">
    <name type="scientific">Pristionchus entomophagus</name>
    <dbReference type="NCBI Taxonomy" id="358040"/>
    <lineage>
        <taxon>Eukaryota</taxon>
        <taxon>Metazoa</taxon>
        <taxon>Ecdysozoa</taxon>
        <taxon>Nematoda</taxon>
        <taxon>Chromadorea</taxon>
        <taxon>Rhabditida</taxon>
        <taxon>Rhabditina</taxon>
        <taxon>Diplogasteromorpha</taxon>
        <taxon>Diplogasteroidea</taxon>
        <taxon>Neodiplogasteridae</taxon>
        <taxon>Pristionchus</taxon>
    </lineage>
</organism>
<evidence type="ECO:0000256" key="1">
    <source>
        <dbReference type="ARBA" id="ARBA00022801"/>
    </source>
</evidence>
<dbReference type="GO" id="GO:0004386">
    <property type="term" value="F:helicase activity"/>
    <property type="evidence" value="ECO:0007669"/>
    <property type="project" value="UniProtKB-KW"/>
</dbReference>
<keyword evidence="2" id="KW-0547">Nucleotide-binding</keyword>
<dbReference type="GO" id="GO:0016787">
    <property type="term" value="F:hydrolase activity"/>
    <property type="evidence" value="ECO:0007669"/>
    <property type="project" value="UniProtKB-KW"/>
</dbReference>
<evidence type="ECO:0000313" key="3">
    <source>
        <dbReference type="EMBL" id="GMS88669.1"/>
    </source>
</evidence>
<evidence type="ECO:0000313" key="4">
    <source>
        <dbReference type="Proteomes" id="UP001432027"/>
    </source>
</evidence>
<reference evidence="3" key="1">
    <citation type="submission" date="2023-10" db="EMBL/GenBank/DDBJ databases">
        <title>Genome assembly of Pristionchus species.</title>
        <authorList>
            <person name="Yoshida K."/>
            <person name="Sommer R.J."/>
        </authorList>
    </citation>
    <scope>NUCLEOTIDE SEQUENCE</scope>
    <source>
        <strain evidence="3">RS0144</strain>
    </source>
</reference>
<evidence type="ECO:0000256" key="2">
    <source>
        <dbReference type="ARBA" id="ARBA00022806"/>
    </source>
</evidence>
<dbReference type="InterPro" id="IPR052431">
    <property type="entry name" value="SKI2_subfamily_helicases"/>
</dbReference>
<dbReference type="PANTHER" id="PTHR44533">
    <property type="entry name" value="DEAD/H RNA HELICASE, PUTATIVE-RELATED"/>
    <property type="match status" value="1"/>
</dbReference>
<keyword evidence="1" id="KW-0378">Hydrolase</keyword>
<protein>
    <submittedName>
        <fullName evidence="3">Uncharacterized protein</fullName>
    </submittedName>
</protein>
<sequence length="179" mass="20831">MPYGVFTPEKMRMFGIPEDEQLTSRQVLQLYRMMSEVDETIKTNLEPCEYFNYSPGSPVWLNRAGLRALEGELKKKMTEWLNNDEAKIENVLKKLGEPVKEQLEIRSVSFNKEEVAMNNIIPLVDELKEKKMLPGICFNDDRIVCEELALNVCEELEARQKNWEASDEFKDEFMNNGKG</sequence>
<gene>
    <name evidence="3" type="ORF">PENTCL1PPCAC_10843</name>
</gene>
<dbReference type="EMBL" id="BTSX01000003">
    <property type="protein sequence ID" value="GMS88669.1"/>
    <property type="molecule type" value="Genomic_DNA"/>
</dbReference>
<keyword evidence="2" id="KW-0067">ATP-binding</keyword>
<keyword evidence="4" id="KW-1185">Reference proteome</keyword>